<dbReference type="InterPro" id="IPR025455">
    <property type="entry name" value="DUF4276"/>
</dbReference>
<accession>B7JWR1</accession>
<dbReference type="Pfam" id="PF14103">
    <property type="entry name" value="DUF4276"/>
    <property type="match status" value="1"/>
</dbReference>
<evidence type="ECO:0000313" key="1">
    <source>
        <dbReference type="EMBL" id="ACK64707.1"/>
    </source>
</evidence>
<dbReference type="EMBL" id="CP001287">
    <property type="protein sequence ID" value="ACK64707.1"/>
    <property type="molecule type" value="Genomic_DNA"/>
</dbReference>
<dbReference type="AlphaFoldDB" id="B7JWR1"/>
<name>B7JWR1_RIPO1</name>
<dbReference type="HOGENOM" id="CLU_108966_0_0_3"/>
<dbReference type="OrthoDB" id="9801478at2"/>
<organism evidence="1 2">
    <name type="scientific">Rippkaea orientalis (strain PCC 8801 / RF-1)</name>
    <name type="common">Cyanothece sp. (strain PCC 8801)</name>
    <dbReference type="NCBI Taxonomy" id="41431"/>
    <lineage>
        <taxon>Bacteria</taxon>
        <taxon>Bacillati</taxon>
        <taxon>Cyanobacteriota</taxon>
        <taxon>Cyanophyceae</taxon>
        <taxon>Oscillatoriophycideae</taxon>
        <taxon>Chroococcales</taxon>
        <taxon>Aphanothecaceae</taxon>
        <taxon>Rippkaea</taxon>
        <taxon>Rippkaea orientalis</taxon>
    </lineage>
</organism>
<dbReference type="RefSeq" id="WP_012593984.1">
    <property type="nucleotide sequence ID" value="NC_011726.1"/>
</dbReference>
<evidence type="ECO:0008006" key="3">
    <source>
        <dbReference type="Google" id="ProtNLM"/>
    </source>
</evidence>
<sequence length="223" mass="26165">MIRLHIIGEGQTEETFVRNILSEHLGNFNISTDVRCVETSRKRNKIYRGGLLDYEKAKQDIQRWMKEDDNLDTRFTTMFDLYALPNNFPYFNESKQQTDPYQKVKQLEKAFKEDIADDRFIPYIQLHEFEALILSNPSKFDSCFEEEYSSQIKELVSLCQSYASPELINDDPNTAPSKRIKTLISRYNKVSDGSLIAQEIGLPTIRDKCSHFDEWVRTLETLR</sequence>
<gene>
    <name evidence="1" type="ordered locus">PCC8801_0619</name>
</gene>
<dbReference type="eggNOG" id="ENOG5030456">
    <property type="taxonomic scope" value="Bacteria"/>
</dbReference>
<reference evidence="2" key="1">
    <citation type="journal article" date="2011" name="MBio">
        <title>Novel metabolic attributes of the genus Cyanothece, comprising a group of unicellular nitrogen-fixing Cyanobacteria.</title>
        <authorList>
            <person name="Bandyopadhyay A."/>
            <person name="Elvitigala T."/>
            <person name="Welsh E."/>
            <person name="Stockel J."/>
            <person name="Liberton M."/>
            <person name="Min H."/>
            <person name="Sherman L.A."/>
            <person name="Pakrasi H.B."/>
        </authorList>
    </citation>
    <scope>NUCLEOTIDE SEQUENCE [LARGE SCALE GENOMIC DNA]</scope>
    <source>
        <strain evidence="2">PCC 8801</strain>
    </source>
</reference>
<protein>
    <recommendedName>
        <fullName evidence="3">DUF4276 domain-containing protein</fullName>
    </recommendedName>
</protein>
<evidence type="ECO:0000313" key="2">
    <source>
        <dbReference type="Proteomes" id="UP000008204"/>
    </source>
</evidence>
<keyword evidence="2" id="KW-1185">Reference proteome</keyword>
<dbReference type="KEGG" id="cyp:PCC8801_0619"/>
<proteinExistence type="predicted"/>
<dbReference type="Proteomes" id="UP000008204">
    <property type="component" value="Chromosome"/>
</dbReference>
<dbReference type="STRING" id="41431.PCC8801_0619"/>